<evidence type="ECO:0000256" key="9">
    <source>
        <dbReference type="ARBA" id="ARBA00023258"/>
    </source>
</evidence>
<keyword evidence="3" id="KW-1090">Inhibition of host innate immune response by virus</keyword>
<dbReference type="GO" id="GO:0016787">
    <property type="term" value="F:hydrolase activity"/>
    <property type="evidence" value="ECO:0007669"/>
    <property type="project" value="UniProtKB-KW"/>
</dbReference>
<dbReference type="Gene3D" id="2.60.40.10">
    <property type="entry name" value="Immunoglobulins"/>
    <property type="match status" value="1"/>
</dbReference>
<comment type="function">
    <text evidence="13">Counteracts the antiviral effects of host IFN-alpha/beta and key IFN-inducible proteins involved in viral RNA degradation suxh as host OAS1. Acts as a soluble IFN-alpha receptor and thus inhibits the interaction between host IFN-alpha and its receptor.</text>
</comment>
<evidence type="ECO:0000256" key="13">
    <source>
        <dbReference type="ARBA" id="ARBA00045444"/>
    </source>
</evidence>
<dbReference type="GO" id="GO:0039502">
    <property type="term" value="P:symbiont-mediated suppression of host type I interferon-mediated signaling pathway"/>
    <property type="evidence" value="ECO:0007669"/>
    <property type="project" value="UniProtKB-KW"/>
</dbReference>
<dbReference type="Proteomes" id="UP001458880">
    <property type="component" value="Unassembled WGS sequence"/>
</dbReference>
<comment type="similarity">
    <text evidence="1">Belongs to the interleukin-1 receptor family.</text>
</comment>
<keyword evidence="2" id="KW-0244">Early protein</keyword>
<keyword evidence="4" id="KW-0378">Hydrolase</keyword>
<dbReference type="SUPFAM" id="SSF48726">
    <property type="entry name" value="Immunoglobulin"/>
    <property type="match status" value="1"/>
</dbReference>
<evidence type="ECO:0000256" key="7">
    <source>
        <dbReference type="ARBA" id="ARBA00023157"/>
    </source>
</evidence>
<dbReference type="PROSITE" id="PS50835">
    <property type="entry name" value="IG_LIKE"/>
    <property type="match status" value="1"/>
</dbReference>
<evidence type="ECO:0000313" key="18">
    <source>
        <dbReference type="Proteomes" id="UP001458880"/>
    </source>
</evidence>
<dbReference type="InterPro" id="IPR015621">
    <property type="entry name" value="IL-1_rcpt_fam"/>
</dbReference>
<dbReference type="GO" id="GO:0007165">
    <property type="term" value="P:signal transduction"/>
    <property type="evidence" value="ECO:0007669"/>
    <property type="project" value="InterPro"/>
</dbReference>
<gene>
    <name evidence="17" type="ORF">QE152_g28378</name>
</gene>
<dbReference type="InterPro" id="IPR013783">
    <property type="entry name" value="Ig-like_fold"/>
</dbReference>
<dbReference type="CDD" id="cd00096">
    <property type="entry name" value="Ig"/>
    <property type="match status" value="1"/>
</dbReference>
<dbReference type="InterPro" id="IPR035897">
    <property type="entry name" value="Toll_tir_struct_dom_sf"/>
</dbReference>
<keyword evidence="18" id="KW-1185">Reference proteome</keyword>
<protein>
    <recommendedName>
        <fullName evidence="12">Soluble interferon alpha/beta receptor OPG204</fullName>
    </recommendedName>
</protein>
<keyword evidence="5" id="KW-0945">Host-virus interaction</keyword>
<evidence type="ECO:0000256" key="3">
    <source>
        <dbReference type="ARBA" id="ARBA00022632"/>
    </source>
</evidence>
<evidence type="ECO:0000256" key="1">
    <source>
        <dbReference type="ARBA" id="ARBA00009752"/>
    </source>
</evidence>
<evidence type="ECO:0000256" key="14">
    <source>
        <dbReference type="SAM" id="Phobius"/>
    </source>
</evidence>
<dbReference type="SMART" id="SM00409">
    <property type="entry name" value="IG"/>
    <property type="match status" value="1"/>
</dbReference>
<organism evidence="17 18">
    <name type="scientific">Popillia japonica</name>
    <name type="common">Japanese beetle</name>
    <dbReference type="NCBI Taxonomy" id="7064"/>
    <lineage>
        <taxon>Eukaryota</taxon>
        <taxon>Metazoa</taxon>
        <taxon>Ecdysozoa</taxon>
        <taxon>Arthropoda</taxon>
        <taxon>Hexapoda</taxon>
        <taxon>Insecta</taxon>
        <taxon>Pterygota</taxon>
        <taxon>Neoptera</taxon>
        <taxon>Endopterygota</taxon>
        <taxon>Coleoptera</taxon>
        <taxon>Polyphaga</taxon>
        <taxon>Scarabaeiformia</taxon>
        <taxon>Scarabaeidae</taxon>
        <taxon>Rutelinae</taxon>
        <taxon>Popillia</taxon>
    </lineage>
</organism>
<keyword evidence="14" id="KW-0812">Transmembrane</keyword>
<comment type="subunit">
    <text evidence="11">Interacts with host IFNA1.</text>
</comment>
<dbReference type="Pfam" id="PF00047">
    <property type="entry name" value="ig"/>
    <property type="match status" value="1"/>
</dbReference>
<evidence type="ECO:0000256" key="8">
    <source>
        <dbReference type="ARBA" id="ARBA00023180"/>
    </source>
</evidence>
<dbReference type="InterPro" id="IPR003599">
    <property type="entry name" value="Ig_sub"/>
</dbReference>
<keyword evidence="5" id="KW-0899">Viral immunoevasion</keyword>
<keyword evidence="8" id="KW-0325">Glycoprotein</keyword>
<evidence type="ECO:0000256" key="5">
    <source>
        <dbReference type="ARBA" id="ARBA00022830"/>
    </source>
</evidence>
<comment type="caution">
    <text evidence="17">The sequence shown here is derived from an EMBL/GenBank/DDBJ whole genome shotgun (WGS) entry which is preliminary data.</text>
</comment>
<accession>A0AAW1JJP8</accession>
<evidence type="ECO:0000259" key="16">
    <source>
        <dbReference type="PROSITE" id="PS50835"/>
    </source>
</evidence>
<feature type="domain" description="Ig-like" evidence="16">
    <location>
        <begin position="34"/>
        <end position="133"/>
    </location>
</feature>
<keyword evidence="7" id="KW-1015">Disulfide bond</keyword>
<dbReference type="PANTHER" id="PTHR11890:SF44">
    <property type="entry name" value="X-LINKED INTERLEUKIN-1 RECEPTOR ACCESSORY PROTEIN-LIKE 2"/>
    <property type="match status" value="1"/>
</dbReference>
<evidence type="ECO:0000256" key="10">
    <source>
        <dbReference type="ARBA" id="ARBA00023319"/>
    </source>
</evidence>
<evidence type="ECO:0000256" key="6">
    <source>
        <dbReference type="ARBA" id="ARBA00023027"/>
    </source>
</evidence>
<evidence type="ECO:0000256" key="2">
    <source>
        <dbReference type="ARBA" id="ARBA00022518"/>
    </source>
</evidence>
<feature type="transmembrane region" description="Helical" evidence="14">
    <location>
        <begin position="151"/>
        <end position="172"/>
    </location>
</feature>
<keyword evidence="5" id="KW-1114">Inhibition of host interferon signaling pathway by virus</keyword>
<keyword evidence="6" id="KW-0520">NAD</keyword>
<dbReference type="PANTHER" id="PTHR11890">
    <property type="entry name" value="INTERLEUKIN-1 RECEPTOR FAMILY MEMBER"/>
    <property type="match status" value="1"/>
</dbReference>
<reference evidence="17 18" key="1">
    <citation type="journal article" date="2024" name="BMC Genomics">
        <title>De novo assembly and annotation of Popillia japonica's genome with initial clues to its potential as an invasive pest.</title>
        <authorList>
            <person name="Cucini C."/>
            <person name="Boschi S."/>
            <person name="Funari R."/>
            <person name="Cardaioli E."/>
            <person name="Iannotti N."/>
            <person name="Marturano G."/>
            <person name="Paoli F."/>
            <person name="Bruttini M."/>
            <person name="Carapelli A."/>
            <person name="Frati F."/>
            <person name="Nardi F."/>
        </authorList>
    </citation>
    <scope>NUCLEOTIDE SEQUENCE [LARGE SCALE GENOMIC DNA]</scope>
    <source>
        <strain evidence="17">DMR45628</strain>
    </source>
</reference>
<evidence type="ECO:0000256" key="4">
    <source>
        <dbReference type="ARBA" id="ARBA00022801"/>
    </source>
</evidence>
<dbReference type="InterPro" id="IPR000157">
    <property type="entry name" value="TIR_dom"/>
</dbReference>
<feature type="domain" description="TIR" evidence="15">
    <location>
        <begin position="193"/>
        <end position="334"/>
    </location>
</feature>
<dbReference type="Gene3D" id="3.40.50.10140">
    <property type="entry name" value="Toll/interleukin-1 receptor homology (TIR) domain"/>
    <property type="match status" value="1"/>
</dbReference>
<dbReference type="EMBL" id="JASPKY010000352">
    <property type="protein sequence ID" value="KAK9704322.1"/>
    <property type="molecule type" value="Genomic_DNA"/>
</dbReference>
<keyword evidence="14" id="KW-1133">Transmembrane helix</keyword>
<evidence type="ECO:0000313" key="17">
    <source>
        <dbReference type="EMBL" id="KAK9704322.1"/>
    </source>
</evidence>
<name>A0AAW1JJP8_POPJA</name>
<evidence type="ECO:0000256" key="12">
    <source>
        <dbReference type="ARBA" id="ARBA00041012"/>
    </source>
</evidence>
<keyword evidence="14" id="KW-0472">Membrane</keyword>
<dbReference type="AlphaFoldDB" id="A0AAW1JJP8"/>
<evidence type="ECO:0000256" key="11">
    <source>
        <dbReference type="ARBA" id="ARBA00038761"/>
    </source>
</evidence>
<dbReference type="InterPro" id="IPR007110">
    <property type="entry name" value="Ig-like_dom"/>
</dbReference>
<dbReference type="InterPro" id="IPR036179">
    <property type="entry name" value="Ig-like_dom_sf"/>
</dbReference>
<dbReference type="PROSITE" id="PS50104">
    <property type="entry name" value="TIR"/>
    <property type="match status" value="1"/>
</dbReference>
<proteinExistence type="inferred from homology"/>
<sequence length="367" mass="42239">MYSSLLVIKVTYRRQLYTKLDAMYLYADSIPDDPKTTYISSDTEVVPGQSVRLFCEGFVGYVDLPDATSGAVWLKNNTIVEGHQLSQQKVEREDGLTFGTYLFIDKVKTEDYGTYVCKISKPGKSKLLEVELREKEVPTYLPKNPVPLKKILWIFGVLTILSLTVFVIYLRYGLKARVCLKDQFGILEEDDGKINDVLIVYSPNDEEIALGTMLTILKNHYNYKCCSREFPSDINLWYTNLSETAKRSRRIVAVISPATLNQHWDSRSLYEALKQLHAFNDKLTSVLLKEVPRSEMEIKNSAGETLSSMIRCMNVVHWQRNKEDKFWLSLRLRLPPKRHGDRNIGDNRSINTLRLRNGYGESLDELV</sequence>
<dbReference type="InterPro" id="IPR013151">
    <property type="entry name" value="Immunoglobulin_dom"/>
</dbReference>
<keyword evidence="9" id="KW-0922">Interferon antiviral system evasion</keyword>
<keyword evidence="10" id="KW-0393">Immunoglobulin domain</keyword>
<dbReference type="SUPFAM" id="SSF52200">
    <property type="entry name" value="Toll/Interleukin receptor TIR domain"/>
    <property type="match status" value="1"/>
</dbReference>
<evidence type="ECO:0000259" key="15">
    <source>
        <dbReference type="PROSITE" id="PS50104"/>
    </source>
</evidence>